<evidence type="ECO:0000313" key="3">
    <source>
        <dbReference type="Proteomes" id="UP001221142"/>
    </source>
</evidence>
<keyword evidence="3" id="KW-1185">Reference proteome</keyword>
<protein>
    <submittedName>
        <fullName evidence="2">Uncharacterized protein</fullName>
    </submittedName>
</protein>
<gene>
    <name evidence="2" type="ORF">FB45DRAFT_872949</name>
</gene>
<name>A0AAD7BC27_9AGAR</name>
<evidence type="ECO:0000256" key="1">
    <source>
        <dbReference type="SAM" id="MobiDB-lite"/>
    </source>
</evidence>
<feature type="compositionally biased region" description="Low complexity" evidence="1">
    <location>
        <begin position="233"/>
        <end position="260"/>
    </location>
</feature>
<comment type="caution">
    <text evidence="2">The sequence shown here is derived from an EMBL/GenBank/DDBJ whole genome shotgun (WGS) entry which is preliminary data.</text>
</comment>
<evidence type="ECO:0000313" key="2">
    <source>
        <dbReference type="EMBL" id="KAJ7616487.1"/>
    </source>
</evidence>
<feature type="compositionally biased region" description="Polar residues" evidence="1">
    <location>
        <begin position="213"/>
        <end position="230"/>
    </location>
</feature>
<accession>A0AAD7BC27</accession>
<dbReference type="AlphaFoldDB" id="A0AAD7BC27"/>
<organism evidence="2 3">
    <name type="scientific">Roridomyces roridus</name>
    <dbReference type="NCBI Taxonomy" id="1738132"/>
    <lineage>
        <taxon>Eukaryota</taxon>
        <taxon>Fungi</taxon>
        <taxon>Dikarya</taxon>
        <taxon>Basidiomycota</taxon>
        <taxon>Agaricomycotina</taxon>
        <taxon>Agaricomycetes</taxon>
        <taxon>Agaricomycetidae</taxon>
        <taxon>Agaricales</taxon>
        <taxon>Marasmiineae</taxon>
        <taxon>Mycenaceae</taxon>
        <taxon>Roridomyces</taxon>
    </lineage>
</organism>
<sequence length="444" mass="48219">MALEAGGFLQGFRAILDLGDTQRICCHLVVKQHGQDDASQILAGVRFPSLLVAHRETTACTTALAIICATQNHLASRPDVDLAPALRQVLELDGPCYHNVLVSTTRIPNFKEGTYRDWQNGFRQIGRLQSFSSTLPSPEFDDKLDVLAATADSGNSMASDFYTIWRPMGVSPESHFILIFNIRHPEPLPSIELPIDCRMFGLALPSSNTAPPSFDTPNLLSSTPSASGSPLYSPGSPAHHSSGSSAPSRGSRSRSTSPAPYRAASLGPSMTEVKDLCRLQVSDFETLEAKATWSAGTRGTNLATLARSFYAMEQVLDGLGLNPTDFKAPREFKLHSGEDLVLTAEDVLTSFGWKESTFSNKRTMYKRAESVAKSIWASSDTSDPNSPRMYEIHQGICYLWGGPLTHFDSALPSSKAPGAEGYTAGLRQGDLKHCDELLKIYATT</sequence>
<dbReference type="Proteomes" id="UP001221142">
    <property type="component" value="Unassembled WGS sequence"/>
</dbReference>
<feature type="region of interest" description="Disordered" evidence="1">
    <location>
        <begin position="213"/>
        <end position="265"/>
    </location>
</feature>
<dbReference type="EMBL" id="JARKIF010000022">
    <property type="protein sequence ID" value="KAJ7616487.1"/>
    <property type="molecule type" value="Genomic_DNA"/>
</dbReference>
<reference evidence="2" key="1">
    <citation type="submission" date="2023-03" db="EMBL/GenBank/DDBJ databases">
        <title>Massive genome expansion in bonnet fungi (Mycena s.s.) driven by repeated elements and novel gene families across ecological guilds.</title>
        <authorList>
            <consortium name="Lawrence Berkeley National Laboratory"/>
            <person name="Harder C.B."/>
            <person name="Miyauchi S."/>
            <person name="Viragh M."/>
            <person name="Kuo A."/>
            <person name="Thoen E."/>
            <person name="Andreopoulos B."/>
            <person name="Lu D."/>
            <person name="Skrede I."/>
            <person name="Drula E."/>
            <person name="Henrissat B."/>
            <person name="Morin E."/>
            <person name="Kohler A."/>
            <person name="Barry K."/>
            <person name="LaButti K."/>
            <person name="Morin E."/>
            <person name="Salamov A."/>
            <person name="Lipzen A."/>
            <person name="Mereny Z."/>
            <person name="Hegedus B."/>
            <person name="Baldrian P."/>
            <person name="Stursova M."/>
            <person name="Weitz H."/>
            <person name="Taylor A."/>
            <person name="Grigoriev I.V."/>
            <person name="Nagy L.G."/>
            <person name="Martin F."/>
            <person name="Kauserud H."/>
        </authorList>
    </citation>
    <scope>NUCLEOTIDE SEQUENCE</scope>
    <source>
        <strain evidence="2">9284</strain>
    </source>
</reference>
<proteinExistence type="predicted"/>